<keyword evidence="5" id="KW-0902">Two-component regulatory system</keyword>
<accession>A0A133U807</accession>
<dbReference type="InterPro" id="IPR005467">
    <property type="entry name" value="His_kinase_dom"/>
</dbReference>
<dbReference type="InterPro" id="IPR004358">
    <property type="entry name" value="Sig_transdc_His_kin-like_C"/>
</dbReference>
<feature type="non-terminal residue" evidence="7">
    <location>
        <position position="1"/>
    </location>
</feature>
<dbReference type="GO" id="GO:0000160">
    <property type="term" value="P:phosphorelay signal transduction system"/>
    <property type="evidence" value="ECO:0007669"/>
    <property type="project" value="UniProtKB-KW"/>
</dbReference>
<dbReference type="PANTHER" id="PTHR43711:SF1">
    <property type="entry name" value="HISTIDINE KINASE 1"/>
    <property type="match status" value="1"/>
</dbReference>
<dbReference type="Proteomes" id="UP000070163">
    <property type="component" value="Unassembled WGS sequence"/>
</dbReference>
<dbReference type="Pfam" id="PF02518">
    <property type="entry name" value="HATPase_c"/>
    <property type="match status" value="1"/>
</dbReference>
<dbReference type="InterPro" id="IPR036890">
    <property type="entry name" value="HATPase_C_sf"/>
</dbReference>
<evidence type="ECO:0000256" key="4">
    <source>
        <dbReference type="ARBA" id="ARBA00022777"/>
    </source>
</evidence>
<dbReference type="PANTHER" id="PTHR43711">
    <property type="entry name" value="TWO-COMPONENT HISTIDINE KINASE"/>
    <property type="match status" value="1"/>
</dbReference>
<evidence type="ECO:0000256" key="3">
    <source>
        <dbReference type="ARBA" id="ARBA00022679"/>
    </source>
</evidence>
<reference evidence="7 8" key="1">
    <citation type="journal article" date="2016" name="Sci. Rep.">
        <title>Metabolic traits of an uncultured archaeal lineage -MSBL1- from brine pools of the Red Sea.</title>
        <authorList>
            <person name="Mwirichia R."/>
            <person name="Alam I."/>
            <person name="Rashid M."/>
            <person name="Vinu M."/>
            <person name="Ba-Alawi W."/>
            <person name="Anthony Kamau A."/>
            <person name="Kamanda Ngugi D."/>
            <person name="Goker M."/>
            <person name="Klenk H.P."/>
            <person name="Bajic V."/>
            <person name="Stingl U."/>
        </authorList>
    </citation>
    <scope>NUCLEOTIDE SEQUENCE [LARGE SCALE GENOMIC DNA]</scope>
    <source>
        <strain evidence="7">SCGC-AAA259A05</strain>
    </source>
</reference>
<dbReference type="InterPro" id="IPR050736">
    <property type="entry name" value="Sensor_HK_Regulatory"/>
</dbReference>
<proteinExistence type="predicted"/>
<dbReference type="AlphaFoldDB" id="A0A133U807"/>
<protein>
    <recommendedName>
        <fullName evidence="2">histidine kinase</fullName>
        <ecNumber evidence="2">2.7.13.3</ecNumber>
    </recommendedName>
</protein>
<evidence type="ECO:0000256" key="2">
    <source>
        <dbReference type="ARBA" id="ARBA00012438"/>
    </source>
</evidence>
<evidence type="ECO:0000259" key="6">
    <source>
        <dbReference type="PROSITE" id="PS50109"/>
    </source>
</evidence>
<dbReference type="GO" id="GO:0004673">
    <property type="term" value="F:protein histidine kinase activity"/>
    <property type="evidence" value="ECO:0007669"/>
    <property type="project" value="UniProtKB-EC"/>
</dbReference>
<dbReference type="EC" id="2.7.13.3" evidence="2"/>
<keyword evidence="4 7" id="KW-0418">Kinase</keyword>
<dbReference type="PRINTS" id="PR00344">
    <property type="entry name" value="BCTRLSENSOR"/>
</dbReference>
<dbReference type="EMBL" id="LHXJ01000049">
    <property type="protein sequence ID" value="KXA90335.1"/>
    <property type="molecule type" value="Genomic_DNA"/>
</dbReference>
<gene>
    <name evidence="7" type="ORF">AKJ57_04230</name>
</gene>
<evidence type="ECO:0000313" key="8">
    <source>
        <dbReference type="Proteomes" id="UP000070163"/>
    </source>
</evidence>
<keyword evidence="3" id="KW-0808">Transferase</keyword>
<sequence length="93" mass="10164">IENSIKHSGGERIRITGREEEDTVRISVEDDGRGIPDDMKEEVFERSFSGVTSRGTGMGTYLVKMIAQTSGGDVTVKDSELGGARFEITLKKV</sequence>
<name>A0A133U807_9EURY</name>
<evidence type="ECO:0000256" key="5">
    <source>
        <dbReference type="ARBA" id="ARBA00023012"/>
    </source>
</evidence>
<dbReference type="SMART" id="SM00387">
    <property type="entry name" value="HATPase_c"/>
    <property type="match status" value="1"/>
</dbReference>
<evidence type="ECO:0000313" key="7">
    <source>
        <dbReference type="EMBL" id="KXA90335.1"/>
    </source>
</evidence>
<organism evidence="7 8">
    <name type="scientific">candidate division MSBL1 archaeon SCGC-AAA259A05</name>
    <dbReference type="NCBI Taxonomy" id="1698259"/>
    <lineage>
        <taxon>Archaea</taxon>
        <taxon>Methanobacteriati</taxon>
        <taxon>Methanobacteriota</taxon>
        <taxon>candidate division MSBL1</taxon>
    </lineage>
</organism>
<dbReference type="PROSITE" id="PS50109">
    <property type="entry name" value="HIS_KIN"/>
    <property type="match status" value="1"/>
</dbReference>
<dbReference type="CDD" id="cd00075">
    <property type="entry name" value="HATPase"/>
    <property type="match status" value="1"/>
</dbReference>
<comment type="caution">
    <text evidence="7">The sequence shown here is derived from an EMBL/GenBank/DDBJ whole genome shotgun (WGS) entry which is preliminary data.</text>
</comment>
<dbReference type="SUPFAM" id="SSF55874">
    <property type="entry name" value="ATPase domain of HSP90 chaperone/DNA topoisomerase II/histidine kinase"/>
    <property type="match status" value="1"/>
</dbReference>
<evidence type="ECO:0000256" key="1">
    <source>
        <dbReference type="ARBA" id="ARBA00000085"/>
    </source>
</evidence>
<dbReference type="Gene3D" id="3.30.565.10">
    <property type="entry name" value="Histidine kinase-like ATPase, C-terminal domain"/>
    <property type="match status" value="1"/>
</dbReference>
<comment type="catalytic activity">
    <reaction evidence="1">
        <text>ATP + protein L-histidine = ADP + protein N-phospho-L-histidine.</text>
        <dbReference type="EC" id="2.7.13.3"/>
    </reaction>
</comment>
<dbReference type="InterPro" id="IPR003594">
    <property type="entry name" value="HATPase_dom"/>
</dbReference>
<keyword evidence="8" id="KW-1185">Reference proteome</keyword>
<feature type="domain" description="Histidine kinase" evidence="6">
    <location>
        <begin position="1"/>
        <end position="93"/>
    </location>
</feature>